<dbReference type="InterPro" id="IPR011095">
    <property type="entry name" value="Dala_Dala_lig_C"/>
</dbReference>
<gene>
    <name evidence="13" type="primary">ddl</name>
    <name evidence="19" type="ORF">BFP71_17085</name>
</gene>
<dbReference type="Pfam" id="PF01820">
    <property type="entry name" value="Dala_Dala_lig_N"/>
    <property type="match status" value="1"/>
</dbReference>
<feature type="active site" evidence="14">
    <location>
        <position position="176"/>
    </location>
</feature>
<dbReference type="GO" id="GO:0005829">
    <property type="term" value="C:cytosol"/>
    <property type="evidence" value="ECO:0007669"/>
    <property type="project" value="TreeGrafter"/>
</dbReference>
<dbReference type="PROSITE" id="PS50975">
    <property type="entry name" value="ATP_GRASP"/>
    <property type="match status" value="1"/>
</dbReference>
<dbReference type="AlphaFoldDB" id="A0A1E5T2P2"/>
<keyword evidence="8 13" id="KW-0133">Cell shape</keyword>
<feature type="binding site" evidence="16">
    <location>
        <position position="300"/>
    </location>
    <ligand>
        <name>Mg(2+)</name>
        <dbReference type="ChEBI" id="CHEBI:18420"/>
        <label>1</label>
    </ligand>
</feature>
<keyword evidence="3 13" id="KW-0436">Ligase</keyword>
<keyword evidence="20" id="KW-1185">Reference proteome</keyword>
<dbReference type="InterPro" id="IPR013815">
    <property type="entry name" value="ATP_grasp_subdomain_1"/>
</dbReference>
<feature type="binding site" evidence="16">
    <location>
        <position position="302"/>
    </location>
    <ligand>
        <name>Mg(2+)</name>
        <dbReference type="ChEBI" id="CHEBI:18420"/>
        <label>2</label>
    </ligand>
</feature>
<dbReference type="EC" id="6.3.2.4" evidence="13"/>
<feature type="binding site" evidence="16">
    <location>
        <position position="300"/>
    </location>
    <ligand>
        <name>Mg(2+)</name>
        <dbReference type="ChEBI" id="CHEBI:18420"/>
        <label>2</label>
    </ligand>
</feature>
<dbReference type="PIRSF" id="PIRSF039102">
    <property type="entry name" value="Ddl/VanB"/>
    <property type="match status" value="1"/>
</dbReference>
<comment type="function">
    <text evidence="13">Cell wall formation.</text>
</comment>
<dbReference type="InterPro" id="IPR011761">
    <property type="entry name" value="ATP-grasp"/>
</dbReference>
<evidence type="ECO:0000256" key="8">
    <source>
        <dbReference type="ARBA" id="ARBA00022960"/>
    </source>
</evidence>
<keyword evidence="13" id="KW-0963">Cytoplasm</keyword>
<sequence length="353" mass="39067">MSKLNLAVVYGGKSTEHEISILSTKSILKYLDQSRYNISLVYIDINGHWFLKTDIADEANQPVTMVPSPEGAQLIDLSSGNNLTRVDVAFPVLHGLFGEDGTIQGFFKMVNVPFVGCGVMASSACMDKDMTKRVLRDCGIGIAPYMIATPDHKPTFQDLEKQLGMPIFIKPANLGSSVGVFKVSTEAEYKLKIEEALGYDHKVLIETTIVGKEVECAVLGNDKPKASLPGEVVMETEFYDFESKYVDKDASSTLIPADISQVQIDLIRETAVKAYSAMGCEGLARVDFFVTEKEEVLINEINTIPGFTNISMYPKMWEATGIPYSELLDILIELGIERFKQEQELRIHAKAVE</sequence>
<dbReference type="Pfam" id="PF07478">
    <property type="entry name" value="Dala_Dala_lig_C"/>
    <property type="match status" value="1"/>
</dbReference>
<dbReference type="Gene3D" id="3.30.470.20">
    <property type="entry name" value="ATP-grasp fold, B domain"/>
    <property type="match status" value="1"/>
</dbReference>
<dbReference type="SUPFAM" id="SSF56059">
    <property type="entry name" value="Glutathione synthetase ATP-binding domain-like"/>
    <property type="match status" value="1"/>
</dbReference>
<dbReference type="PROSITE" id="PS00844">
    <property type="entry name" value="DALA_DALA_LIGASE_2"/>
    <property type="match status" value="1"/>
</dbReference>
<feature type="domain" description="ATP-grasp" evidence="18">
    <location>
        <begin position="132"/>
        <end position="333"/>
    </location>
</feature>
<protein>
    <recommendedName>
        <fullName evidence="13">D-alanine--D-alanine ligase</fullName>
        <ecNumber evidence="13">6.3.2.4</ecNumber>
    </recommendedName>
    <alternativeName>
        <fullName evidence="13">D-Ala-D-Ala ligase</fullName>
    </alternativeName>
    <alternativeName>
        <fullName evidence="13">D-alanylalanine synthetase</fullName>
    </alternativeName>
</protein>
<evidence type="ECO:0000259" key="18">
    <source>
        <dbReference type="PROSITE" id="PS50975"/>
    </source>
</evidence>
<evidence type="ECO:0000256" key="15">
    <source>
        <dbReference type="PIRSR" id="PIRSR039102-2"/>
    </source>
</evidence>
<evidence type="ECO:0000256" key="4">
    <source>
        <dbReference type="ARBA" id="ARBA00022723"/>
    </source>
</evidence>
<keyword evidence="4 16" id="KW-0479">Metal-binding</keyword>
<dbReference type="OrthoDB" id="9813261at2"/>
<evidence type="ECO:0000256" key="7">
    <source>
        <dbReference type="ARBA" id="ARBA00022842"/>
    </source>
</evidence>
<evidence type="ECO:0000256" key="14">
    <source>
        <dbReference type="PIRSR" id="PIRSR039102-1"/>
    </source>
</evidence>
<dbReference type="NCBIfam" id="NF002378">
    <property type="entry name" value="PRK01372.1"/>
    <property type="match status" value="1"/>
</dbReference>
<dbReference type="PROSITE" id="PS00843">
    <property type="entry name" value="DALA_DALA_LIGASE_1"/>
    <property type="match status" value="1"/>
</dbReference>
<dbReference type="GO" id="GO:0071555">
    <property type="term" value="P:cell wall organization"/>
    <property type="evidence" value="ECO:0007669"/>
    <property type="project" value="UniProtKB-KW"/>
</dbReference>
<comment type="similarity">
    <text evidence="2 13">Belongs to the D-alanine--D-alanine ligase family.</text>
</comment>
<dbReference type="GO" id="GO:0008360">
    <property type="term" value="P:regulation of cell shape"/>
    <property type="evidence" value="ECO:0007669"/>
    <property type="project" value="UniProtKB-KW"/>
</dbReference>
<evidence type="ECO:0000256" key="6">
    <source>
        <dbReference type="ARBA" id="ARBA00022840"/>
    </source>
</evidence>
<evidence type="ECO:0000313" key="20">
    <source>
        <dbReference type="Proteomes" id="UP000095552"/>
    </source>
</evidence>
<keyword evidence="5 15" id="KW-0547">Nucleotide-binding</keyword>
<feature type="binding site" evidence="15">
    <location>
        <position position="128"/>
    </location>
    <ligand>
        <name>ATP</name>
        <dbReference type="ChEBI" id="CHEBI:30616"/>
    </ligand>
</feature>
<evidence type="ECO:0000256" key="2">
    <source>
        <dbReference type="ARBA" id="ARBA00010871"/>
    </source>
</evidence>
<dbReference type="GO" id="GO:0005524">
    <property type="term" value="F:ATP binding"/>
    <property type="evidence" value="ECO:0007669"/>
    <property type="project" value="UniProtKB-UniRule"/>
</dbReference>
<dbReference type="Gene3D" id="3.30.1490.20">
    <property type="entry name" value="ATP-grasp fold, A domain"/>
    <property type="match status" value="1"/>
</dbReference>
<evidence type="ECO:0000256" key="1">
    <source>
        <dbReference type="ARBA" id="ARBA00001936"/>
    </source>
</evidence>
<evidence type="ECO:0000256" key="16">
    <source>
        <dbReference type="PIRSR" id="PIRSR039102-3"/>
    </source>
</evidence>
<comment type="pathway">
    <text evidence="13">Cell wall biogenesis; peptidoglycan biosynthesis.</text>
</comment>
<keyword evidence="10 16" id="KW-0464">Manganese</keyword>
<dbReference type="GO" id="GO:0009252">
    <property type="term" value="P:peptidoglycan biosynthetic process"/>
    <property type="evidence" value="ECO:0007669"/>
    <property type="project" value="UniProtKB-UniRule"/>
</dbReference>
<dbReference type="Gene3D" id="3.40.50.20">
    <property type="match status" value="1"/>
</dbReference>
<dbReference type="UniPathway" id="UPA00219"/>
<comment type="cofactor">
    <cofactor evidence="1">
        <name>Mn(2+)</name>
        <dbReference type="ChEBI" id="CHEBI:29035"/>
    </cofactor>
</comment>
<dbReference type="InterPro" id="IPR011127">
    <property type="entry name" value="Dala_Dala_lig_N"/>
</dbReference>
<comment type="subcellular location">
    <subcellularLocation>
        <location evidence="13">Cytoplasm</location>
    </subcellularLocation>
</comment>
<evidence type="ECO:0000256" key="11">
    <source>
        <dbReference type="ARBA" id="ARBA00023316"/>
    </source>
</evidence>
<keyword evidence="9 13" id="KW-0573">Peptidoglycan synthesis</keyword>
<feature type="binding site" evidence="15">
    <location>
        <begin position="176"/>
        <end position="177"/>
    </location>
    <ligand>
        <name>ATP</name>
        <dbReference type="ChEBI" id="CHEBI:30616"/>
    </ligand>
</feature>
<organism evidence="19 20">
    <name type="scientific">Roseivirga misakiensis</name>
    <dbReference type="NCBI Taxonomy" id="1563681"/>
    <lineage>
        <taxon>Bacteria</taxon>
        <taxon>Pseudomonadati</taxon>
        <taxon>Bacteroidota</taxon>
        <taxon>Cytophagia</taxon>
        <taxon>Cytophagales</taxon>
        <taxon>Roseivirgaceae</taxon>
        <taxon>Roseivirga</taxon>
    </lineage>
</organism>
<comment type="cofactor">
    <cofactor evidence="16">
        <name>Mg(2+)</name>
        <dbReference type="ChEBI" id="CHEBI:18420"/>
    </cofactor>
    <cofactor evidence="16">
        <name>Mn(2+)</name>
        <dbReference type="ChEBI" id="CHEBI:29035"/>
    </cofactor>
    <text evidence="16">Binds 2 magnesium or manganese ions per subunit.</text>
</comment>
<proteinExistence type="inferred from homology"/>
<accession>A0A1E5T2P2</accession>
<dbReference type="PANTHER" id="PTHR23132:SF25">
    <property type="entry name" value="D-ALANINE--D-ALANINE LIGASE A"/>
    <property type="match status" value="1"/>
</dbReference>
<dbReference type="SUPFAM" id="SSF52440">
    <property type="entry name" value="PreATP-grasp domain"/>
    <property type="match status" value="1"/>
</dbReference>
<dbReference type="STRING" id="1563681.BFP71_17085"/>
<feature type="active site" evidence="14">
    <location>
        <position position="311"/>
    </location>
</feature>
<keyword evidence="6 17" id="KW-0067">ATP-binding</keyword>
<feature type="binding site" evidence="16">
    <location>
        <position position="287"/>
    </location>
    <ligand>
        <name>Mg(2+)</name>
        <dbReference type="ChEBI" id="CHEBI:18420"/>
        <label>1</label>
    </ligand>
</feature>
<dbReference type="InterPro" id="IPR000291">
    <property type="entry name" value="D-Ala_lig_Van_CS"/>
</dbReference>
<feature type="binding site" evidence="15">
    <location>
        <begin position="206"/>
        <end position="213"/>
    </location>
    <ligand>
        <name>ATP</name>
        <dbReference type="ChEBI" id="CHEBI:30616"/>
    </ligand>
</feature>
<evidence type="ECO:0000256" key="10">
    <source>
        <dbReference type="ARBA" id="ARBA00023211"/>
    </source>
</evidence>
<dbReference type="InterPro" id="IPR016185">
    <property type="entry name" value="PreATP-grasp_dom_sf"/>
</dbReference>
<dbReference type="PANTHER" id="PTHR23132">
    <property type="entry name" value="D-ALANINE--D-ALANINE LIGASE"/>
    <property type="match status" value="1"/>
</dbReference>
<dbReference type="FunFam" id="3.30.470.20:FF:000008">
    <property type="entry name" value="D-alanine--D-alanine ligase"/>
    <property type="match status" value="1"/>
</dbReference>
<feature type="active site" evidence="14">
    <location>
        <position position="16"/>
    </location>
</feature>
<keyword evidence="11 13" id="KW-0961">Cell wall biogenesis/degradation</keyword>
<reference evidence="19 20" key="1">
    <citation type="submission" date="2016-08" db="EMBL/GenBank/DDBJ databases">
        <title>Draft genome of Fabibacter sp. strain SK-8.</title>
        <authorList>
            <person name="Wong S.-K."/>
            <person name="Hamasaki K."/>
            <person name="Yoshizawa S."/>
        </authorList>
    </citation>
    <scope>NUCLEOTIDE SEQUENCE [LARGE SCALE GENOMIC DNA]</scope>
    <source>
        <strain evidence="19 20">SK-8</strain>
    </source>
</reference>
<feature type="binding site" evidence="15">
    <location>
        <begin position="168"/>
        <end position="170"/>
    </location>
    <ligand>
        <name>ATP</name>
        <dbReference type="ChEBI" id="CHEBI:30616"/>
    </ligand>
</feature>
<evidence type="ECO:0000256" key="13">
    <source>
        <dbReference type="HAMAP-Rule" id="MF_00047"/>
    </source>
</evidence>
<feature type="binding site" evidence="15">
    <location>
        <begin position="299"/>
        <end position="300"/>
    </location>
    <ligand>
        <name>ATP</name>
        <dbReference type="ChEBI" id="CHEBI:30616"/>
    </ligand>
</feature>
<evidence type="ECO:0000256" key="9">
    <source>
        <dbReference type="ARBA" id="ARBA00022984"/>
    </source>
</evidence>
<dbReference type="HAMAP" id="MF_00047">
    <property type="entry name" value="Dala_Dala_lig"/>
    <property type="match status" value="1"/>
</dbReference>
<dbReference type="InterPro" id="IPR005905">
    <property type="entry name" value="D_ala_D_ala"/>
</dbReference>
<evidence type="ECO:0000256" key="5">
    <source>
        <dbReference type="ARBA" id="ARBA00022741"/>
    </source>
</evidence>
<evidence type="ECO:0000256" key="3">
    <source>
        <dbReference type="ARBA" id="ARBA00022598"/>
    </source>
</evidence>
<name>A0A1E5T2P2_9BACT</name>
<comment type="catalytic activity">
    <reaction evidence="12 13">
        <text>2 D-alanine + ATP = D-alanyl-D-alanine + ADP + phosphate + H(+)</text>
        <dbReference type="Rhea" id="RHEA:11224"/>
        <dbReference type="ChEBI" id="CHEBI:15378"/>
        <dbReference type="ChEBI" id="CHEBI:30616"/>
        <dbReference type="ChEBI" id="CHEBI:43474"/>
        <dbReference type="ChEBI" id="CHEBI:57416"/>
        <dbReference type="ChEBI" id="CHEBI:57822"/>
        <dbReference type="ChEBI" id="CHEBI:456216"/>
        <dbReference type="EC" id="6.3.2.4"/>
    </reaction>
</comment>
<dbReference type="Proteomes" id="UP000095552">
    <property type="component" value="Unassembled WGS sequence"/>
</dbReference>
<evidence type="ECO:0000256" key="12">
    <source>
        <dbReference type="ARBA" id="ARBA00047614"/>
    </source>
</evidence>
<dbReference type="EMBL" id="MDGQ01000005">
    <property type="protein sequence ID" value="OEK05639.1"/>
    <property type="molecule type" value="Genomic_DNA"/>
</dbReference>
<comment type="caution">
    <text evidence="19">The sequence shown here is derived from an EMBL/GenBank/DDBJ whole genome shotgun (WGS) entry which is preliminary data.</text>
</comment>
<dbReference type="NCBIfam" id="TIGR01205">
    <property type="entry name" value="D_ala_D_alaTIGR"/>
    <property type="match status" value="1"/>
</dbReference>
<dbReference type="NCBIfam" id="NF002528">
    <property type="entry name" value="PRK01966.1-4"/>
    <property type="match status" value="1"/>
</dbReference>
<evidence type="ECO:0000313" key="19">
    <source>
        <dbReference type="EMBL" id="OEK05639.1"/>
    </source>
</evidence>
<dbReference type="GO" id="GO:0046872">
    <property type="term" value="F:metal ion binding"/>
    <property type="evidence" value="ECO:0007669"/>
    <property type="project" value="UniProtKB-KW"/>
</dbReference>
<dbReference type="GO" id="GO:0008716">
    <property type="term" value="F:D-alanine-D-alanine ligase activity"/>
    <property type="evidence" value="ECO:0007669"/>
    <property type="project" value="UniProtKB-UniRule"/>
</dbReference>
<keyword evidence="7 16" id="KW-0460">Magnesium</keyword>
<evidence type="ECO:0000256" key="17">
    <source>
        <dbReference type="PROSITE-ProRule" id="PRU00409"/>
    </source>
</evidence>